<evidence type="ECO:0008006" key="3">
    <source>
        <dbReference type="Google" id="ProtNLM"/>
    </source>
</evidence>
<protein>
    <recommendedName>
        <fullName evidence="3">Primase C-terminal 1 domain-containing protein</fullName>
    </recommendedName>
</protein>
<name>A0A413FN16_WEICO</name>
<evidence type="ECO:0000313" key="2">
    <source>
        <dbReference type="Proteomes" id="UP000650485"/>
    </source>
</evidence>
<gene>
    <name evidence="1" type="ORF">H7R52_08870</name>
</gene>
<reference evidence="1" key="1">
    <citation type="submission" date="2020-08" db="EMBL/GenBank/DDBJ databases">
        <title>Complete genome sequence of Weissella confusa strain FS54 provides insights into metabolic potential.</title>
        <authorList>
            <person name="Fhoula I."/>
            <person name="Najjari A."/>
            <person name="Lekired A."/>
            <person name="Bessrour-Aouam N."/>
            <person name="Jaballah S."/>
            <person name="Klibi N."/>
            <person name="Ouzari H.-I."/>
        </authorList>
    </citation>
    <scope>NUCLEOTIDE SEQUENCE</scope>
    <source>
        <strain evidence="1">FS54</strain>
    </source>
</reference>
<accession>A0A413FN16</accession>
<sequence length="299" mass="33430">MTAYLSKGFETIQYNVIDGNPRQDFMDLVSMTEHHTKALNGTDEEVEAFKPEMLNVVYGTVDGHYRTDQLVNRSVMFIDVDDGGDYDTVLERVTGGILNGTNMVIYPTISNQIKPGTRLRIGIELSREVAQAEYSKVWSVLTAVHELEADVNGVTQNWNQLAGTYTLTSQNSVHAPYIKSDGQPLDVDAFVQVYDNEPNKFRIKAEEPAVTATFLTNGSKPWSVMASKVLNAMLDPEAHYKEFGGFDNMLVSVAGWLFRQTNSIEITANWVEQVNATGSDPLPDKELKAKFISWSKNFK</sequence>
<dbReference type="AlphaFoldDB" id="A0A413FN16"/>
<evidence type="ECO:0000313" key="1">
    <source>
        <dbReference type="EMBL" id="MBC6498788.1"/>
    </source>
</evidence>
<organism evidence="1 2">
    <name type="scientific">Weissella confusa</name>
    <name type="common">Lactobacillus confusus</name>
    <dbReference type="NCBI Taxonomy" id="1583"/>
    <lineage>
        <taxon>Bacteria</taxon>
        <taxon>Bacillati</taxon>
        <taxon>Bacillota</taxon>
        <taxon>Bacilli</taxon>
        <taxon>Lactobacillales</taxon>
        <taxon>Lactobacillaceae</taxon>
        <taxon>Weissella</taxon>
    </lineage>
</organism>
<dbReference type="EMBL" id="JACSZT010000007">
    <property type="protein sequence ID" value="MBC6498788.1"/>
    <property type="molecule type" value="Genomic_DNA"/>
</dbReference>
<dbReference type="RefSeq" id="WP_118704524.1">
    <property type="nucleotide sequence ID" value="NZ_CABJBN010000011.1"/>
</dbReference>
<proteinExistence type="predicted"/>
<dbReference type="Proteomes" id="UP000650485">
    <property type="component" value="Unassembled WGS sequence"/>
</dbReference>
<comment type="caution">
    <text evidence="1">The sequence shown here is derived from an EMBL/GenBank/DDBJ whole genome shotgun (WGS) entry which is preliminary data.</text>
</comment>